<dbReference type="OrthoDB" id="1100174at2"/>
<dbReference type="EMBL" id="NPBY01000046">
    <property type="protein sequence ID" value="PAD75273.1"/>
    <property type="molecule type" value="Genomic_DNA"/>
</dbReference>
<dbReference type="AlphaFoldDB" id="A0A268EQ69"/>
<name>A0A268EQ69_9BACL</name>
<proteinExistence type="predicted"/>
<protein>
    <recommendedName>
        <fullName evidence="4">DUF2975 domain-containing protein</fullName>
    </recommendedName>
</protein>
<evidence type="ECO:0008006" key="4">
    <source>
        <dbReference type="Google" id="ProtNLM"/>
    </source>
</evidence>
<keyword evidence="1" id="KW-0812">Transmembrane</keyword>
<feature type="transmembrane region" description="Helical" evidence="1">
    <location>
        <begin position="116"/>
        <end position="139"/>
    </location>
</feature>
<reference evidence="2 3" key="1">
    <citation type="submission" date="2017-07" db="EMBL/GenBank/DDBJ databases">
        <title>Isolation and whole genome analysis of endospore-forming bacteria from heroin.</title>
        <authorList>
            <person name="Kalinowski J."/>
            <person name="Ahrens B."/>
            <person name="Al-Dilaimi A."/>
            <person name="Winkler A."/>
            <person name="Wibberg D."/>
            <person name="Schleenbecker U."/>
            <person name="Ruckert C."/>
            <person name="Wolfel R."/>
            <person name="Grass G."/>
        </authorList>
    </citation>
    <scope>NUCLEOTIDE SEQUENCE [LARGE SCALE GENOMIC DNA]</scope>
    <source>
        <strain evidence="2 3">7537-G1</strain>
    </source>
</reference>
<dbReference type="Proteomes" id="UP000215596">
    <property type="component" value="Unassembled WGS sequence"/>
</dbReference>
<comment type="caution">
    <text evidence="2">The sequence shown here is derived from an EMBL/GenBank/DDBJ whole genome shotgun (WGS) entry which is preliminary data.</text>
</comment>
<keyword evidence="1" id="KW-0472">Membrane</keyword>
<evidence type="ECO:0000256" key="1">
    <source>
        <dbReference type="SAM" id="Phobius"/>
    </source>
</evidence>
<gene>
    <name evidence="2" type="ORF">CHH67_15495</name>
</gene>
<sequence length="157" mass="17428">MKRETLFLKLTVFLIGTPIVLLCVWGLPSIMKDAAAYFPAYWLYPVLAGMYISAIPFFVALVQAYKLLNYIDRNEAFSDLSVRALRTIKYCGLSISGLYAVILPFLFFMADMDDAPGLLAIGIIIVFASFVIAAFAALLQKLLQNAIDIKSENDLTV</sequence>
<dbReference type="RefSeq" id="WP_095266110.1">
    <property type="nucleotide sequence ID" value="NZ_NPBY01000046.1"/>
</dbReference>
<dbReference type="Pfam" id="PF11188">
    <property type="entry name" value="DUF2975"/>
    <property type="match status" value="1"/>
</dbReference>
<evidence type="ECO:0000313" key="3">
    <source>
        <dbReference type="Proteomes" id="UP000215596"/>
    </source>
</evidence>
<organism evidence="2 3">
    <name type="scientific">Paenibacillus campinasensis</name>
    <dbReference type="NCBI Taxonomy" id="66347"/>
    <lineage>
        <taxon>Bacteria</taxon>
        <taxon>Bacillati</taxon>
        <taxon>Bacillota</taxon>
        <taxon>Bacilli</taxon>
        <taxon>Bacillales</taxon>
        <taxon>Paenibacillaceae</taxon>
        <taxon>Paenibacillus</taxon>
    </lineage>
</organism>
<dbReference type="InterPro" id="IPR021354">
    <property type="entry name" value="DUF2975"/>
</dbReference>
<accession>A0A268EQ69</accession>
<feature type="transmembrane region" description="Helical" evidence="1">
    <location>
        <begin position="42"/>
        <end position="68"/>
    </location>
</feature>
<keyword evidence="1" id="KW-1133">Transmembrane helix</keyword>
<feature type="transmembrane region" description="Helical" evidence="1">
    <location>
        <begin position="7"/>
        <end position="30"/>
    </location>
</feature>
<evidence type="ECO:0000313" key="2">
    <source>
        <dbReference type="EMBL" id="PAD75273.1"/>
    </source>
</evidence>
<feature type="transmembrane region" description="Helical" evidence="1">
    <location>
        <begin position="88"/>
        <end position="110"/>
    </location>
</feature>